<dbReference type="Proteomes" id="UP000800200">
    <property type="component" value="Unassembled WGS sequence"/>
</dbReference>
<dbReference type="EMBL" id="ML994761">
    <property type="protein sequence ID" value="KAF2174903.1"/>
    <property type="molecule type" value="Genomic_DNA"/>
</dbReference>
<organism evidence="1 2">
    <name type="scientific">Zopfia rhizophila CBS 207.26</name>
    <dbReference type="NCBI Taxonomy" id="1314779"/>
    <lineage>
        <taxon>Eukaryota</taxon>
        <taxon>Fungi</taxon>
        <taxon>Dikarya</taxon>
        <taxon>Ascomycota</taxon>
        <taxon>Pezizomycotina</taxon>
        <taxon>Dothideomycetes</taxon>
        <taxon>Dothideomycetes incertae sedis</taxon>
        <taxon>Zopfiaceae</taxon>
        <taxon>Zopfia</taxon>
    </lineage>
</organism>
<keyword evidence="2" id="KW-1185">Reference proteome</keyword>
<evidence type="ECO:0000313" key="1">
    <source>
        <dbReference type="EMBL" id="KAF2174903.1"/>
    </source>
</evidence>
<dbReference type="AlphaFoldDB" id="A0A6A6D721"/>
<gene>
    <name evidence="1" type="ORF">K469DRAFT_96333</name>
</gene>
<sequence>MHSPHNFLHALAGTTCATPPTPSRRLVAKPLVERNSGASSCSPIAPSLAVGWAGCERESCLTAAAQHLHRRQARRVVLRPQNSCLRTKTRGGSDEPRATHVILRCNAPDCGADLRVTCSASLEHFHSTTSRSLPTSKRVLEFVGRSLTGIFLSALYSCF</sequence>
<reference evidence="1" key="1">
    <citation type="journal article" date="2020" name="Stud. Mycol.">
        <title>101 Dothideomycetes genomes: a test case for predicting lifestyles and emergence of pathogens.</title>
        <authorList>
            <person name="Haridas S."/>
            <person name="Albert R."/>
            <person name="Binder M."/>
            <person name="Bloem J."/>
            <person name="Labutti K."/>
            <person name="Salamov A."/>
            <person name="Andreopoulos B."/>
            <person name="Baker S."/>
            <person name="Barry K."/>
            <person name="Bills G."/>
            <person name="Bluhm B."/>
            <person name="Cannon C."/>
            <person name="Castanera R."/>
            <person name="Culley D."/>
            <person name="Daum C."/>
            <person name="Ezra D."/>
            <person name="Gonzalez J."/>
            <person name="Henrissat B."/>
            <person name="Kuo A."/>
            <person name="Liang C."/>
            <person name="Lipzen A."/>
            <person name="Lutzoni F."/>
            <person name="Magnuson J."/>
            <person name="Mondo S."/>
            <person name="Nolan M."/>
            <person name="Ohm R."/>
            <person name="Pangilinan J."/>
            <person name="Park H.-J."/>
            <person name="Ramirez L."/>
            <person name="Alfaro M."/>
            <person name="Sun H."/>
            <person name="Tritt A."/>
            <person name="Yoshinaga Y."/>
            <person name="Zwiers L.-H."/>
            <person name="Turgeon B."/>
            <person name="Goodwin S."/>
            <person name="Spatafora J."/>
            <person name="Crous P."/>
            <person name="Grigoriev I."/>
        </authorList>
    </citation>
    <scope>NUCLEOTIDE SEQUENCE</scope>
    <source>
        <strain evidence="1">CBS 207.26</strain>
    </source>
</reference>
<accession>A0A6A6D721</accession>
<evidence type="ECO:0000313" key="2">
    <source>
        <dbReference type="Proteomes" id="UP000800200"/>
    </source>
</evidence>
<protein>
    <submittedName>
        <fullName evidence="1">Uncharacterized protein</fullName>
    </submittedName>
</protein>
<proteinExistence type="predicted"/>
<name>A0A6A6D721_9PEZI</name>